<dbReference type="Pfam" id="PF00172">
    <property type="entry name" value="Zn_clus"/>
    <property type="match status" value="1"/>
</dbReference>
<dbReference type="PROSITE" id="PS00463">
    <property type="entry name" value="ZN2_CY6_FUNGAL_1"/>
    <property type="match status" value="1"/>
</dbReference>
<evidence type="ECO:0000313" key="5">
    <source>
        <dbReference type="EMBL" id="CAF9905588.1"/>
    </source>
</evidence>
<gene>
    <name evidence="5" type="ORF">ALECFALPRED_001039</name>
</gene>
<comment type="caution">
    <text evidence="5">The sequence shown here is derived from an EMBL/GenBank/DDBJ whole genome shotgun (WGS) entry which is preliminary data.</text>
</comment>
<dbReference type="GO" id="GO:0005634">
    <property type="term" value="C:nucleus"/>
    <property type="evidence" value="ECO:0007669"/>
    <property type="project" value="UniProtKB-SubCell"/>
</dbReference>
<dbReference type="SUPFAM" id="SSF57701">
    <property type="entry name" value="Zn2/Cys6 DNA-binding domain"/>
    <property type="match status" value="1"/>
</dbReference>
<dbReference type="EMBL" id="CAJPDR010000012">
    <property type="protein sequence ID" value="CAF9905588.1"/>
    <property type="molecule type" value="Genomic_DNA"/>
</dbReference>
<organism evidence="5 6">
    <name type="scientific">Alectoria fallacina</name>
    <dbReference type="NCBI Taxonomy" id="1903189"/>
    <lineage>
        <taxon>Eukaryota</taxon>
        <taxon>Fungi</taxon>
        <taxon>Dikarya</taxon>
        <taxon>Ascomycota</taxon>
        <taxon>Pezizomycotina</taxon>
        <taxon>Lecanoromycetes</taxon>
        <taxon>OSLEUM clade</taxon>
        <taxon>Lecanoromycetidae</taxon>
        <taxon>Lecanorales</taxon>
        <taxon>Lecanorineae</taxon>
        <taxon>Parmeliaceae</taxon>
        <taxon>Alectoria</taxon>
    </lineage>
</organism>
<dbReference type="GO" id="GO:0008270">
    <property type="term" value="F:zinc ion binding"/>
    <property type="evidence" value="ECO:0007669"/>
    <property type="project" value="InterPro"/>
</dbReference>
<reference evidence="5" key="1">
    <citation type="submission" date="2021-03" db="EMBL/GenBank/DDBJ databases">
        <authorList>
            <person name="Tagirdzhanova G."/>
        </authorList>
    </citation>
    <scope>NUCLEOTIDE SEQUENCE</scope>
</reference>
<dbReference type="SMART" id="SM00066">
    <property type="entry name" value="GAL4"/>
    <property type="match status" value="1"/>
</dbReference>
<protein>
    <recommendedName>
        <fullName evidence="4">Zn(2)-C6 fungal-type domain-containing protein</fullName>
    </recommendedName>
</protein>
<feature type="domain" description="Zn(2)-C6 fungal-type" evidence="4">
    <location>
        <begin position="107"/>
        <end position="137"/>
    </location>
</feature>
<evidence type="ECO:0000256" key="2">
    <source>
        <dbReference type="ARBA" id="ARBA00023242"/>
    </source>
</evidence>
<evidence type="ECO:0000259" key="4">
    <source>
        <dbReference type="PROSITE" id="PS50048"/>
    </source>
</evidence>
<feature type="region of interest" description="Disordered" evidence="3">
    <location>
        <begin position="163"/>
        <end position="207"/>
    </location>
</feature>
<dbReference type="InterPro" id="IPR001138">
    <property type="entry name" value="Zn2Cys6_DnaBD"/>
</dbReference>
<dbReference type="GO" id="GO:0000981">
    <property type="term" value="F:DNA-binding transcription factor activity, RNA polymerase II-specific"/>
    <property type="evidence" value="ECO:0007669"/>
    <property type="project" value="InterPro"/>
</dbReference>
<dbReference type="CDD" id="cd00067">
    <property type="entry name" value="GAL4"/>
    <property type="match status" value="1"/>
</dbReference>
<evidence type="ECO:0000256" key="1">
    <source>
        <dbReference type="ARBA" id="ARBA00004123"/>
    </source>
</evidence>
<dbReference type="InterPro" id="IPR021858">
    <property type="entry name" value="Fun_TF"/>
</dbReference>
<accession>A0A8H3I5K4</accession>
<dbReference type="PROSITE" id="PS50048">
    <property type="entry name" value="ZN2_CY6_FUNGAL_2"/>
    <property type="match status" value="1"/>
</dbReference>
<feature type="compositionally biased region" description="Polar residues" evidence="3">
    <location>
        <begin position="185"/>
        <end position="196"/>
    </location>
</feature>
<dbReference type="Proteomes" id="UP000664203">
    <property type="component" value="Unassembled WGS sequence"/>
</dbReference>
<dbReference type="PANTHER" id="PTHR37534">
    <property type="entry name" value="TRANSCRIPTIONAL ACTIVATOR PROTEIN UGA3"/>
    <property type="match status" value="1"/>
</dbReference>
<keyword evidence="2" id="KW-0539">Nucleus</keyword>
<evidence type="ECO:0000256" key="3">
    <source>
        <dbReference type="SAM" id="MobiDB-lite"/>
    </source>
</evidence>
<dbReference type="Gene3D" id="4.10.240.10">
    <property type="entry name" value="Zn(2)-C6 fungal-type DNA-binding domain"/>
    <property type="match status" value="1"/>
</dbReference>
<name>A0A8H3I5K4_9LECA</name>
<keyword evidence="6" id="KW-1185">Reference proteome</keyword>
<dbReference type="InterPro" id="IPR036864">
    <property type="entry name" value="Zn2-C6_fun-type_DNA-bd_sf"/>
</dbReference>
<sequence length="730" mass="82082">MSESSLQGLLRQTVELLFSHPIIIIPWSQLHTGLALRLFTNPPWFTSAPISIISSQLTAQYLLTKRLPMSPKAAGGQTAKSAQMVAPKQSPAKSNVASKMHRRSRSGCYTCRLRRKKCDEGQNCCKACRNLGLQCEYKRPLWWNDNTLRKKQKEHIKSVIKRTKVSEKATHGSMGADTPPGLSYSLPTSASYSGNPHTRAPSLDSPYSPGYDFSQQPIHDQFDMYNNILSPPYDANPHYQGFLPPPYEVDIKTESQMYVNDVPTRKDSSTSSFSTYHPPPVTASMTPFPEEHAWVHDEIYGNENIFGAEETLDFDFGYDAPHVSQSVRIDVEDCDRPLLDHFIENVLRLIFPVHEVNQHGSARSDIILRALESNKAYLHCALSISASHLKSTQQVQNEQLELDIMRHRGASIFEICEACKRNTDTDHEQILEASLGMMFFQCTVGRPGDDLADIPWHQHFQAASDCVKRLHLQHNIEPINDELPRPPFNMTLTSWIDILGATMLGQCPQFAATYRERNEGNLVSGLSELMGCEDKVMYIISEIACLDSLKITGQLDHFQICSLVASLGTYLDTIEHSESGRAEFEHASTQTGAIRPRQLSRNMTAMYLLAARIYVCSLVPESSRNSDSMQGLVARLTGVLDFIPTGPDGFDRSLVWPLLIGGSMSTPNSPFRYAFADRIASLGEHAEFGSFGRMVHLLQEVWRQADDAGERQNVHWRDVMQQKGWDYLLI</sequence>
<dbReference type="PANTHER" id="PTHR37534:SF12">
    <property type="entry name" value="ZN(2)-C6 FUNGAL-TYPE DOMAIN-CONTAINING PROTEIN"/>
    <property type="match status" value="1"/>
</dbReference>
<evidence type="ECO:0000313" key="6">
    <source>
        <dbReference type="Proteomes" id="UP000664203"/>
    </source>
</evidence>
<dbReference type="AlphaFoldDB" id="A0A8H3I5K4"/>
<comment type="subcellular location">
    <subcellularLocation>
        <location evidence="1">Nucleus</location>
    </subcellularLocation>
</comment>
<proteinExistence type="predicted"/>
<feature type="region of interest" description="Disordered" evidence="3">
    <location>
        <begin position="72"/>
        <end position="99"/>
    </location>
</feature>
<dbReference type="OrthoDB" id="5294180at2759"/>
<dbReference type="Pfam" id="PF11951">
    <property type="entry name" value="Fungal_trans_2"/>
    <property type="match status" value="1"/>
</dbReference>